<dbReference type="EMBL" id="MT135242">
    <property type="protein sequence ID" value="QRV61590.1"/>
    <property type="molecule type" value="Genomic_DNA"/>
</dbReference>
<protein>
    <submittedName>
        <fullName evidence="1">Cap protein</fullName>
    </submittedName>
</protein>
<sequence>MPKRYASRKRTYRKKSRKGITRFRRYRTGTRAKAKSYFRLRRAAKNYSKSRKIKRAKRQYKYTAGKGVKNKIKHLTMSEFAELPFYDLGRLTSVLIAGGHPNMYPNIPDNIRNAFKAQFKNYWSRYGAILPEEHFNASSPYIMGGSNDSYTPYLYAFNPILSPVTCGSKMQLYAALYKKFKYVGIKVSWHPLAKPSTTVVQSAMNITPGMHDETYQAYSIDAGTGRKIDTFINSGTTQGLYLKHNTVERTVKAKEFTPVSTQTLYMHVYFGKQIESSMNWHLPFLSKVSETGGVTGYAVSHGMNNNQDGRMKVASFYDMKTMMTCIERDSKLHKVYDMSKPFSFFVRPMVSSNETTKEAATNVAHEAEEITTQPVNGIEYLQKGLKHLGYKEFNHALTSNVLDIPQDAYAAQHAHDPQDKYYNRWAALSNDDNFFNPVMFWYCFTTSDRYVPSYNEYMDAKNQHQLFNTTRFFTTTGENNNAKYELSARVDTSAPFLTGYGYFDVTFYTKWKEERPLVSKTSYVGIVPSETGVEGVSSIIA</sequence>
<reference evidence="1" key="1">
    <citation type="submission" date="2020-02" db="EMBL/GenBank/DDBJ databases">
        <title>A reference catalog of swine virome.</title>
        <authorList>
            <person name="He B."/>
            <person name="Tu C."/>
        </authorList>
    </citation>
    <scope>NUCLEOTIDE SEQUENCE</scope>
    <source>
        <strain evidence="1">VIRES_HuN02_2265230</strain>
    </source>
</reference>
<evidence type="ECO:0000313" key="1">
    <source>
        <dbReference type="EMBL" id="QRV61590.1"/>
    </source>
</evidence>
<proteinExistence type="predicted"/>
<name>A0A894JTD0_9VIRU</name>
<accession>A0A894JTD0</accession>
<organism evidence="1">
    <name type="scientific">Circular ssDNA virus sp</name>
    <dbReference type="NCBI Taxonomy" id="2805939"/>
    <lineage>
        <taxon>Viruses</taxon>
    </lineage>
</organism>